<dbReference type="GeneID" id="79717107"/>
<accession>A0A9Q8Q454</accession>
<proteinExistence type="predicted"/>
<evidence type="ECO:0000313" key="1">
    <source>
        <dbReference type="EMBL" id="UNH32110.1"/>
    </source>
</evidence>
<dbReference type="RefSeq" id="WP_156171021.1">
    <property type="nucleotide sequence ID" value="NZ_CAWMFK010000039.1"/>
</dbReference>
<organism evidence="1 2">
    <name type="scientific">Moellerella wisconsensis</name>
    <dbReference type="NCBI Taxonomy" id="158849"/>
    <lineage>
        <taxon>Bacteria</taxon>
        <taxon>Pseudomonadati</taxon>
        <taxon>Pseudomonadota</taxon>
        <taxon>Gammaproteobacteria</taxon>
        <taxon>Enterobacterales</taxon>
        <taxon>Morganellaceae</taxon>
        <taxon>Moellerella</taxon>
    </lineage>
</organism>
<dbReference type="EMBL" id="CP093245">
    <property type="protein sequence ID" value="UNH32110.1"/>
    <property type="molecule type" value="Genomic_DNA"/>
</dbReference>
<name>A0A9Q8Q454_9GAMM</name>
<evidence type="ECO:0000313" key="2">
    <source>
        <dbReference type="Proteomes" id="UP000829116"/>
    </source>
</evidence>
<gene>
    <name evidence="1" type="ORF">MNY72_07470</name>
</gene>
<reference evidence="1" key="1">
    <citation type="submission" date="2022-03" db="EMBL/GenBank/DDBJ databases">
        <title>ESBL-producing Moellerella wisconsensis and Escherichia marmotae isolated from wild game meat.</title>
        <authorList>
            <person name="Biggel M."/>
        </authorList>
    </citation>
    <scope>NUCLEOTIDE SEQUENCE</scope>
    <source>
        <strain evidence="1">W51</strain>
    </source>
</reference>
<sequence length="46" mass="5118">MPIEAITLEAKNDIDLRGVFNIQRVEGNNKNTAMTLADGNSPRPEY</sequence>
<protein>
    <submittedName>
        <fullName evidence="1">Uncharacterized protein</fullName>
    </submittedName>
</protein>
<dbReference type="AlphaFoldDB" id="A0A9Q8Q454"/>
<dbReference type="Proteomes" id="UP000829116">
    <property type="component" value="Chromosome"/>
</dbReference>